<proteinExistence type="predicted"/>
<dbReference type="InterPro" id="IPR022025">
    <property type="entry name" value="Amidoligase_2"/>
</dbReference>
<dbReference type="Pfam" id="PF12224">
    <property type="entry name" value="Amidoligase_2"/>
    <property type="match status" value="1"/>
</dbReference>
<reference evidence="2" key="1">
    <citation type="submission" date="2023-06" db="EMBL/GenBank/DDBJ databases">
        <title>Genome-scale phylogeny and comparative genomics of the fungal order Sordariales.</title>
        <authorList>
            <consortium name="Lawrence Berkeley National Laboratory"/>
            <person name="Hensen N."/>
            <person name="Bonometti L."/>
            <person name="Westerberg I."/>
            <person name="Brannstrom I.O."/>
            <person name="Guillou S."/>
            <person name="Cros-Aarteil S."/>
            <person name="Calhoun S."/>
            <person name="Haridas S."/>
            <person name="Kuo A."/>
            <person name="Mondo S."/>
            <person name="Pangilinan J."/>
            <person name="Riley R."/>
            <person name="Labutti K."/>
            <person name="Andreopoulos B."/>
            <person name="Lipzen A."/>
            <person name="Chen C."/>
            <person name="Yanf M."/>
            <person name="Daum C."/>
            <person name="Ng V."/>
            <person name="Clum A."/>
            <person name="Steindorff A."/>
            <person name="Ohm R."/>
            <person name="Martin F."/>
            <person name="Silar P."/>
            <person name="Natvig D."/>
            <person name="Lalanne C."/>
            <person name="Gautier V."/>
            <person name="Ament-Velasquez S.L."/>
            <person name="Kruys A."/>
            <person name="Hutchinson M.I."/>
            <person name="Powell A.J."/>
            <person name="Barry K."/>
            <person name="Miller A.N."/>
            <person name="Grigoriev I.V."/>
            <person name="Debuchy R."/>
            <person name="Gladieux P."/>
            <person name="Thoren M.H."/>
            <person name="Johannesson H."/>
        </authorList>
    </citation>
    <scope>NUCLEOTIDE SEQUENCE</scope>
    <source>
        <strain evidence="2">SMH2532-1</strain>
    </source>
</reference>
<comment type="caution">
    <text evidence="2">The sequence shown here is derived from an EMBL/GenBank/DDBJ whole genome shotgun (WGS) entry which is preliminary data.</text>
</comment>
<evidence type="ECO:0000313" key="2">
    <source>
        <dbReference type="EMBL" id="KAK0655317.1"/>
    </source>
</evidence>
<evidence type="ECO:0000256" key="1">
    <source>
        <dbReference type="SAM" id="MobiDB-lite"/>
    </source>
</evidence>
<dbReference type="EMBL" id="JAULSV010000001">
    <property type="protein sequence ID" value="KAK0655317.1"/>
    <property type="molecule type" value="Genomic_DNA"/>
</dbReference>
<sequence>MSSFPGLESAFPKTRQPRRRSLAFPGSGSWDASIDLLSPPTESNPKRDYFCFGCEFEMMVRPKATSLLPAPEASVSERRRFSFRLLGDIAKSLRAAGYAADVFDPSEQDAPDYTVWNVMLDGSLSKAHIRDGFYPVEIVTPVLRADNIWARTIDGFWAAMHSDFEFRQDTTCGFHIHISLHSGQDNVTSFCNSNLRAPLPRRLLQLRGPLVGIKDVFNKIDAFTDRNRLIDFICPSKHCSWNFLPAKTGKLGSIEFRRPPGVTSAKKAKHWIAFTMAFVWMSMKFGPQDFIDGLGWLRTEFELEKTLHPDFRQQLLESAKEIGVFWQLDARLEQVNDPDQLHITMMTEQSFGWLHRQGLGYKWSVNRGS</sequence>
<accession>A0AA39YPE2</accession>
<name>A0AA39YPE2_9PEZI</name>
<dbReference type="PANTHER" id="PTHR36847">
    <property type="entry name" value="AMIDOLIGASE ENZYME"/>
    <property type="match status" value="1"/>
</dbReference>
<keyword evidence="3" id="KW-1185">Reference proteome</keyword>
<dbReference type="Proteomes" id="UP001174936">
    <property type="component" value="Unassembled WGS sequence"/>
</dbReference>
<organism evidence="2 3">
    <name type="scientific">Cercophora newfieldiana</name>
    <dbReference type="NCBI Taxonomy" id="92897"/>
    <lineage>
        <taxon>Eukaryota</taxon>
        <taxon>Fungi</taxon>
        <taxon>Dikarya</taxon>
        <taxon>Ascomycota</taxon>
        <taxon>Pezizomycotina</taxon>
        <taxon>Sordariomycetes</taxon>
        <taxon>Sordariomycetidae</taxon>
        <taxon>Sordariales</taxon>
        <taxon>Lasiosphaeriaceae</taxon>
        <taxon>Cercophora</taxon>
    </lineage>
</organism>
<feature type="region of interest" description="Disordered" evidence="1">
    <location>
        <begin position="1"/>
        <end position="26"/>
    </location>
</feature>
<gene>
    <name evidence="2" type="ORF">B0T16DRAFT_486906</name>
</gene>
<evidence type="ECO:0000313" key="3">
    <source>
        <dbReference type="Proteomes" id="UP001174936"/>
    </source>
</evidence>
<dbReference type="PANTHER" id="PTHR36847:SF1">
    <property type="entry name" value="AMIDOLIGASE ENZYME"/>
    <property type="match status" value="1"/>
</dbReference>
<dbReference type="AlphaFoldDB" id="A0AA39YPE2"/>
<evidence type="ECO:0008006" key="4">
    <source>
        <dbReference type="Google" id="ProtNLM"/>
    </source>
</evidence>
<protein>
    <recommendedName>
        <fullName evidence="4">Amidoligase enzyme</fullName>
    </recommendedName>
</protein>